<evidence type="ECO:0000313" key="3">
    <source>
        <dbReference type="Proteomes" id="UP001172101"/>
    </source>
</evidence>
<feature type="transmembrane region" description="Helical" evidence="1">
    <location>
        <begin position="253"/>
        <end position="276"/>
    </location>
</feature>
<sequence length="343" mass="37995">MDTPKPEPHPPRSLAARLDTYAAKIYRPIGFTKGYNFILWFMTNSALLGFVLSRLARFGLRSYTRVGLLMHIATILPAGLLVCVQFVPVVRHRWLLVHRVNGYVVILLSLVSTAGALMIARDSMDGHPASQMYIGVLGAVFLIALALAWWNVKRLQIELHRKWMLRAWVYAASIISLRLIGLLGAPILSRTDPYCMARTCKVIHDTLRNNQGLVLQWYPGCQPWYDGADDELQVLVCANTKGNPLESAAATQLLFAACGWLALTLHAIAVEIYLHLTPAEHERLRNVSYQRQVEAGMKNPGRAGLTADRLGDSALWTPQEATTVVQAVVQAVAADKELTAAHV</sequence>
<organism evidence="2 3">
    <name type="scientific">Lasiosphaeria miniovina</name>
    <dbReference type="NCBI Taxonomy" id="1954250"/>
    <lineage>
        <taxon>Eukaryota</taxon>
        <taxon>Fungi</taxon>
        <taxon>Dikarya</taxon>
        <taxon>Ascomycota</taxon>
        <taxon>Pezizomycotina</taxon>
        <taxon>Sordariomycetes</taxon>
        <taxon>Sordariomycetidae</taxon>
        <taxon>Sordariales</taxon>
        <taxon>Lasiosphaeriaceae</taxon>
        <taxon>Lasiosphaeria</taxon>
    </lineage>
</organism>
<feature type="transmembrane region" description="Helical" evidence="1">
    <location>
        <begin position="132"/>
        <end position="152"/>
    </location>
</feature>
<dbReference type="InterPro" id="IPR018750">
    <property type="entry name" value="DUF2306_membrane"/>
</dbReference>
<keyword evidence="3" id="KW-1185">Reference proteome</keyword>
<reference evidence="2" key="1">
    <citation type="submission" date="2023-06" db="EMBL/GenBank/DDBJ databases">
        <title>Genome-scale phylogeny and comparative genomics of the fungal order Sordariales.</title>
        <authorList>
            <consortium name="Lawrence Berkeley National Laboratory"/>
            <person name="Hensen N."/>
            <person name="Bonometti L."/>
            <person name="Westerberg I."/>
            <person name="Brannstrom I.O."/>
            <person name="Guillou S."/>
            <person name="Cros-Aarteil S."/>
            <person name="Calhoun S."/>
            <person name="Haridas S."/>
            <person name="Kuo A."/>
            <person name="Mondo S."/>
            <person name="Pangilinan J."/>
            <person name="Riley R."/>
            <person name="LaButti K."/>
            <person name="Andreopoulos B."/>
            <person name="Lipzen A."/>
            <person name="Chen C."/>
            <person name="Yanf M."/>
            <person name="Daum C."/>
            <person name="Ng V."/>
            <person name="Clum A."/>
            <person name="Steindorff A."/>
            <person name="Ohm R."/>
            <person name="Martin F."/>
            <person name="Silar P."/>
            <person name="Natvig D."/>
            <person name="Lalanne C."/>
            <person name="Gautier V."/>
            <person name="Ament-velasquez S.L."/>
            <person name="Kruys A."/>
            <person name="Hutchinson M.I."/>
            <person name="Powell A.J."/>
            <person name="Barry K."/>
            <person name="Miller A.N."/>
            <person name="Grigoriev I.V."/>
            <person name="Debuchy R."/>
            <person name="Gladieux P."/>
            <person name="Thoren M.H."/>
            <person name="Johannesson H."/>
        </authorList>
    </citation>
    <scope>NUCLEOTIDE SEQUENCE</scope>
    <source>
        <strain evidence="2">SMH2392-1A</strain>
    </source>
</reference>
<comment type="caution">
    <text evidence="2">The sequence shown here is derived from an EMBL/GenBank/DDBJ whole genome shotgun (WGS) entry which is preliminary data.</text>
</comment>
<dbReference type="GeneID" id="85326741"/>
<accession>A0AA40BJ30</accession>
<dbReference type="AlphaFoldDB" id="A0AA40BJ30"/>
<dbReference type="Proteomes" id="UP001172101">
    <property type="component" value="Unassembled WGS sequence"/>
</dbReference>
<feature type="transmembrane region" description="Helical" evidence="1">
    <location>
        <begin position="164"/>
        <end position="188"/>
    </location>
</feature>
<keyword evidence="1" id="KW-0812">Transmembrane</keyword>
<gene>
    <name evidence="2" type="ORF">B0T26DRAFT_737583</name>
</gene>
<evidence type="ECO:0000313" key="2">
    <source>
        <dbReference type="EMBL" id="KAK0735162.1"/>
    </source>
</evidence>
<protein>
    <submittedName>
        <fullName evidence="2">Uncharacterized protein</fullName>
    </submittedName>
</protein>
<evidence type="ECO:0000256" key="1">
    <source>
        <dbReference type="SAM" id="Phobius"/>
    </source>
</evidence>
<feature type="transmembrane region" description="Helical" evidence="1">
    <location>
        <begin position="37"/>
        <end position="56"/>
    </location>
</feature>
<keyword evidence="1" id="KW-0472">Membrane</keyword>
<proteinExistence type="predicted"/>
<keyword evidence="1" id="KW-1133">Transmembrane helix</keyword>
<feature type="transmembrane region" description="Helical" evidence="1">
    <location>
        <begin position="102"/>
        <end position="120"/>
    </location>
</feature>
<dbReference type="EMBL" id="JAUIRO010000001">
    <property type="protein sequence ID" value="KAK0735162.1"/>
    <property type="molecule type" value="Genomic_DNA"/>
</dbReference>
<name>A0AA40BJ30_9PEZI</name>
<dbReference type="RefSeq" id="XP_060304039.1">
    <property type="nucleotide sequence ID" value="XM_060443471.1"/>
</dbReference>
<dbReference type="Pfam" id="PF10067">
    <property type="entry name" value="DUF2306"/>
    <property type="match status" value="1"/>
</dbReference>
<feature type="transmembrane region" description="Helical" evidence="1">
    <location>
        <begin position="68"/>
        <end position="90"/>
    </location>
</feature>